<evidence type="ECO:0000259" key="1">
    <source>
        <dbReference type="Pfam" id="PF07727"/>
    </source>
</evidence>
<gene>
    <name evidence="2" type="ORF">Tci_249265</name>
</gene>
<reference evidence="2" key="1">
    <citation type="journal article" date="2019" name="Sci. Rep.">
        <title>Draft genome of Tanacetum cinerariifolium, the natural source of mosquito coil.</title>
        <authorList>
            <person name="Yamashiro T."/>
            <person name="Shiraishi A."/>
            <person name="Satake H."/>
            <person name="Nakayama K."/>
        </authorList>
    </citation>
    <scope>NUCLEOTIDE SEQUENCE</scope>
</reference>
<dbReference type="EMBL" id="BKCJ010073264">
    <property type="protein sequence ID" value="GEW77289.1"/>
    <property type="molecule type" value="Genomic_DNA"/>
</dbReference>
<dbReference type="PANTHER" id="PTHR11439:SF483">
    <property type="entry name" value="PEPTIDE SYNTHASE GLIP-LIKE, PUTATIVE (AFU_ORTHOLOGUE AFUA_3G12920)-RELATED"/>
    <property type="match status" value="1"/>
</dbReference>
<proteinExistence type="predicted"/>
<comment type="caution">
    <text evidence="2">The sequence shown here is derived from an EMBL/GenBank/DDBJ whole genome shotgun (WGS) entry which is preliminary data.</text>
</comment>
<dbReference type="Pfam" id="PF07727">
    <property type="entry name" value="RVT_2"/>
    <property type="match status" value="1"/>
</dbReference>
<feature type="domain" description="Reverse transcriptase Ty1/copia-type" evidence="1">
    <location>
        <begin position="94"/>
        <end position="258"/>
    </location>
</feature>
<sequence length="314" mass="36300">MYNLGVIRSSSNVRPSHTPLEHFGRWTKDHPITNVIDDPSRSVSTRKQLETKAMWCYFDAFLTFVEPKNFKQAMAEPSWIDVMQEEIHEFKRLQVWELVPCPDKVMLIKLKWIYKVKTDEFGGVLKKKARLIAHGLRQEDGIHFEELFASITRIKTIRIIVENATNKNMIIIQMHIKTDFLNGELKEEVNISQPEGFVDQDNQSHVYKLKKALYGLKQVPRAWYDMLLSFLISQPFSKGAADPTLFTQKVGNNLLLVKPTEKHLIVVKRIFRYITGTINMGLCYSKDTNMSLTSYSDADHEVCQDTRRSTSGSV</sequence>
<protein>
    <submittedName>
        <fullName evidence="2">Retrovirus-related Pol polyprotein from transposon TNT 1-94</fullName>
    </submittedName>
</protein>
<accession>A0A699GXZ4</accession>
<evidence type="ECO:0000313" key="2">
    <source>
        <dbReference type="EMBL" id="GEW77289.1"/>
    </source>
</evidence>
<dbReference type="PANTHER" id="PTHR11439">
    <property type="entry name" value="GAG-POL-RELATED RETROTRANSPOSON"/>
    <property type="match status" value="1"/>
</dbReference>
<dbReference type="InterPro" id="IPR013103">
    <property type="entry name" value="RVT_2"/>
</dbReference>
<organism evidence="2">
    <name type="scientific">Tanacetum cinerariifolium</name>
    <name type="common">Dalmatian daisy</name>
    <name type="synonym">Chrysanthemum cinerariifolium</name>
    <dbReference type="NCBI Taxonomy" id="118510"/>
    <lineage>
        <taxon>Eukaryota</taxon>
        <taxon>Viridiplantae</taxon>
        <taxon>Streptophyta</taxon>
        <taxon>Embryophyta</taxon>
        <taxon>Tracheophyta</taxon>
        <taxon>Spermatophyta</taxon>
        <taxon>Magnoliopsida</taxon>
        <taxon>eudicotyledons</taxon>
        <taxon>Gunneridae</taxon>
        <taxon>Pentapetalae</taxon>
        <taxon>asterids</taxon>
        <taxon>campanulids</taxon>
        <taxon>Asterales</taxon>
        <taxon>Asteraceae</taxon>
        <taxon>Asteroideae</taxon>
        <taxon>Anthemideae</taxon>
        <taxon>Anthemidinae</taxon>
        <taxon>Tanacetum</taxon>
    </lineage>
</organism>
<dbReference type="AlphaFoldDB" id="A0A699GXZ4"/>
<name>A0A699GXZ4_TANCI</name>